<evidence type="ECO:0000256" key="2">
    <source>
        <dbReference type="ARBA" id="ARBA00022531"/>
    </source>
</evidence>
<evidence type="ECO:0000256" key="4">
    <source>
        <dbReference type="ARBA" id="ARBA00023276"/>
    </source>
</evidence>
<dbReference type="Proteomes" id="UP000299367">
    <property type="component" value="Unassembled WGS sequence"/>
</dbReference>
<evidence type="ECO:0000313" key="8">
    <source>
        <dbReference type="Proteomes" id="UP000299367"/>
    </source>
</evidence>
<name>A0A480AJA0_9CYAN</name>
<comment type="subunit">
    <text evidence="5">Part of the photosystem II complex.</text>
</comment>
<dbReference type="Pfam" id="PF03912">
    <property type="entry name" value="Psb28"/>
    <property type="match status" value="1"/>
</dbReference>
<dbReference type="PANTHER" id="PTHR34963:SF2">
    <property type="entry name" value="PHOTOSYSTEM II REACTION CENTER PSB28 PROTEIN, CHLOROPLASTIC"/>
    <property type="match status" value="1"/>
</dbReference>
<dbReference type="GO" id="GO:0015979">
    <property type="term" value="P:photosynthesis"/>
    <property type="evidence" value="ECO:0007669"/>
    <property type="project" value="UniProtKB-UniRule"/>
</dbReference>
<keyword evidence="3 5" id="KW-0472">Membrane</keyword>
<dbReference type="InterPro" id="IPR005610">
    <property type="entry name" value="PSII_Psb28_class-1"/>
</dbReference>
<protein>
    <recommendedName>
        <fullName evidence="5 6">Photosystem II reaction center Psb28 protein</fullName>
    </recommendedName>
    <alternativeName>
        <fullName evidence="5">Photosystem II 13 kDa protein</fullName>
    </alternativeName>
    <alternativeName>
        <fullName evidence="5">Photosystem II reaction center W protein</fullName>
    </alternativeName>
</protein>
<dbReference type="GO" id="GO:0031676">
    <property type="term" value="C:plasma membrane-derived thylakoid membrane"/>
    <property type="evidence" value="ECO:0007669"/>
    <property type="project" value="UniProtKB-SubCell"/>
</dbReference>
<accession>A0A480AJA0</accession>
<dbReference type="Gene3D" id="2.40.30.220">
    <property type="entry name" value="Photosystem II Psb28"/>
    <property type="match status" value="1"/>
</dbReference>
<dbReference type="EMBL" id="BJCF01000055">
    <property type="protein sequence ID" value="GCL43843.1"/>
    <property type="molecule type" value="Genomic_DNA"/>
</dbReference>
<comment type="similarity">
    <text evidence="5 6">Belongs to the Psb28 family.</text>
</comment>
<comment type="subcellular location">
    <subcellularLocation>
        <location evidence="5">Cellular thylakoid membrane</location>
        <topology evidence="5">Peripheral membrane protein</topology>
        <orientation evidence="5">Cytoplasmic side</orientation>
    </subcellularLocation>
    <subcellularLocation>
        <location evidence="1">Membrane</location>
        <topology evidence="1">Peripheral membrane protein</topology>
    </subcellularLocation>
</comment>
<reference evidence="8" key="1">
    <citation type="submission" date="2019-02" db="EMBL/GenBank/DDBJ databases">
        <title>Draft genome sequence of Dolichospermum planctonicum NIES-80.</title>
        <authorList>
            <person name="Yamaguchi H."/>
            <person name="Suzuki S."/>
            <person name="Kawachi M."/>
        </authorList>
    </citation>
    <scope>NUCLEOTIDE SEQUENCE [LARGE SCALE GENOMIC DNA]</scope>
    <source>
        <strain evidence="8">NIES-80</strain>
    </source>
</reference>
<dbReference type="GO" id="GO:0009654">
    <property type="term" value="C:photosystem II oxygen evolving complex"/>
    <property type="evidence" value="ECO:0007669"/>
    <property type="project" value="InterPro"/>
</dbReference>
<evidence type="ECO:0000313" key="7">
    <source>
        <dbReference type="EMBL" id="GCL43843.1"/>
    </source>
</evidence>
<gene>
    <name evidence="5" type="primary">psb28</name>
    <name evidence="7" type="ORF">NIES80_35620</name>
</gene>
<evidence type="ECO:0000256" key="3">
    <source>
        <dbReference type="ARBA" id="ARBA00023136"/>
    </source>
</evidence>
<evidence type="ECO:0000256" key="5">
    <source>
        <dbReference type="HAMAP-Rule" id="MF_01370"/>
    </source>
</evidence>
<dbReference type="HAMAP" id="MF_01370">
    <property type="entry name" value="PSII_Psb28"/>
    <property type="match status" value="1"/>
</dbReference>
<evidence type="ECO:0000256" key="1">
    <source>
        <dbReference type="ARBA" id="ARBA00004170"/>
    </source>
</evidence>
<proteinExistence type="inferred from homology"/>
<comment type="caution">
    <text evidence="7">The sequence shown here is derived from an EMBL/GenBank/DDBJ whole genome shotgun (WGS) entry which is preliminary data.</text>
</comment>
<organism evidence="7 8">
    <name type="scientific">Dolichospermum planctonicum</name>
    <dbReference type="NCBI Taxonomy" id="136072"/>
    <lineage>
        <taxon>Bacteria</taxon>
        <taxon>Bacillati</taxon>
        <taxon>Cyanobacteriota</taxon>
        <taxon>Cyanophyceae</taxon>
        <taxon>Nostocales</taxon>
        <taxon>Aphanizomenonaceae</taxon>
        <taxon>Dolichospermum</taxon>
    </lineage>
</organism>
<keyword evidence="5" id="KW-0793">Thylakoid</keyword>
<dbReference type="AlphaFoldDB" id="A0A480AJA0"/>
<dbReference type="PANTHER" id="PTHR34963">
    <property type="match status" value="1"/>
</dbReference>
<keyword evidence="4 5" id="KW-0604">Photosystem II</keyword>
<evidence type="ECO:0000256" key="6">
    <source>
        <dbReference type="RuleBase" id="RU003509"/>
    </source>
</evidence>
<keyword evidence="2 5" id="KW-0602">Photosynthesis</keyword>
<dbReference type="NCBIfam" id="TIGR03047">
    <property type="entry name" value="PS_II_psb28"/>
    <property type="match status" value="1"/>
</dbReference>
<dbReference type="InterPro" id="IPR038676">
    <property type="entry name" value="Psb28_c1_sf"/>
</dbReference>
<sequence>MPAIKLLYDERILKNAIKTLDLLIMAKIQFARGIEETVVPDVRLTRAKVGDSSTATFTFTNPDILAQDGKIEPTGLYLIDEEGEIKISAVQGKFVNGKPESLEAVYVMQSKEEWDRFMRFMNRYAEENGLGLSKS</sequence>